<reference evidence="13" key="2">
    <citation type="submission" date="2025-08" db="UniProtKB">
        <authorList>
            <consortium name="Ensembl"/>
        </authorList>
    </citation>
    <scope>IDENTIFICATION</scope>
</reference>
<dbReference type="PROSITE" id="PS50835">
    <property type="entry name" value="IG_LIKE"/>
    <property type="match status" value="1"/>
</dbReference>
<dbReference type="InterPro" id="IPR013783">
    <property type="entry name" value="Ig-like_fold"/>
</dbReference>
<dbReference type="Gene3D" id="2.60.40.10">
    <property type="entry name" value="Immunoglobulins"/>
    <property type="match status" value="1"/>
</dbReference>
<dbReference type="GO" id="GO:0005524">
    <property type="term" value="F:ATP binding"/>
    <property type="evidence" value="ECO:0007669"/>
    <property type="project" value="InterPro"/>
</dbReference>
<evidence type="ECO:0000256" key="2">
    <source>
        <dbReference type="ARBA" id="ARBA00012513"/>
    </source>
</evidence>
<feature type="compositionally biased region" description="Basic and acidic residues" evidence="10">
    <location>
        <begin position="845"/>
        <end position="862"/>
    </location>
</feature>
<feature type="compositionally biased region" description="Polar residues" evidence="10">
    <location>
        <begin position="1"/>
        <end position="20"/>
    </location>
</feature>
<evidence type="ECO:0000256" key="3">
    <source>
        <dbReference type="ARBA" id="ARBA00022527"/>
    </source>
</evidence>
<keyword evidence="5" id="KW-0418">Kinase</keyword>
<feature type="compositionally biased region" description="Basic residues" evidence="10">
    <location>
        <begin position="1342"/>
        <end position="1352"/>
    </location>
</feature>
<keyword evidence="14" id="KW-1185">Reference proteome</keyword>
<feature type="region of interest" description="Disordered" evidence="10">
    <location>
        <begin position="894"/>
        <end position="915"/>
    </location>
</feature>
<dbReference type="GeneTree" id="ENSGT00940000160524"/>
<dbReference type="Ensembl" id="ENSDCDT00010035562.1">
    <property type="protein sequence ID" value="ENSDCDP00010028786.1"/>
    <property type="gene ID" value="ENSDCDG00010018165.1"/>
</dbReference>
<feature type="region of interest" description="Disordered" evidence="10">
    <location>
        <begin position="1"/>
        <end position="66"/>
    </location>
</feature>
<keyword evidence="4" id="KW-0808">Transferase</keyword>
<evidence type="ECO:0000259" key="12">
    <source>
        <dbReference type="PROSITE" id="PS51158"/>
    </source>
</evidence>
<dbReference type="Gene3D" id="3.20.200.10">
    <property type="entry name" value="MHCK/EF2 kinase"/>
    <property type="match status" value="1"/>
</dbReference>
<feature type="compositionally biased region" description="Basic and acidic residues" evidence="10">
    <location>
        <begin position="767"/>
        <end position="781"/>
    </location>
</feature>
<dbReference type="PANTHER" id="PTHR47091">
    <property type="entry name" value="ALPHA-PROTEIN KINASE 2-RELATED"/>
    <property type="match status" value="1"/>
</dbReference>
<comment type="similarity">
    <text evidence="1">Belongs to the protein kinase superfamily. Alpha-type protein kinase family. ALPK subfamily.</text>
</comment>
<dbReference type="InterPro" id="IPR036179">
    <property type="entry name" value="Ig-like_dom_sf"/>
</dbReference>
<evidence type="ECO:0000256" key="4">
    <source>
        <dbReference type="ARBA" id="ARBA00022679"/>
    </source>
</evidence>
<feature type="region of interest" description="Disordered" evidence="10">
    <location>
        <begin position="643"/>
        <end position="699"/>
    </location>
</feature>
<feature type="region of interest" description="Disordered" evidence="10">
    <location>
        <begin position="814"/>
        <end position="877"/>
    </location>
</feature>
<keyword evidence="3" id="KW-0723">Serine/threonine-protein kinase</keyword>
<comment type="catalytic activity">
    <reaction evidence="9">
        <text>L-seryl-[protein] + ATP = O-phospho-L-seryl-[protein] + ADP + H(+)</text>
        <dbReference type="Rhea" id="RHEA:17989"/>
        <dbReference type="Rhea" id="RHEA-COMP:9863"/>
        <dbReference type="Rhea" id="RHEA-COMP:11604"/>
        <dbReference type="ChEBI" id="CHEBI:15378"/>
        <dbReference type="ChEBI" id="CHEBI:29999"/>
        <dbReference type="ChEBI" id="CHEBI:30616"/>
        <dbReference type="ChEBI" id="CHEBI:83421"/>
        <dbReference type="ChEBI" id="CHEBI:456216"/>
        <dbReference type="EC" id="2.7.11.1"/>
    </reaction>
</comment>
<gene>
    <name evidence="13" type="primary">alpk2</name>
</gene>
<feature type="compositionally biased region" description="Polar residues" evidence="10">
    <location>
        <begin position="669"/>
        <end position="681"/>
    </location>
</feature>
<dbReference type="PANTHER" id="PTHR47091:SF2">
    <property type="entry name" value="ALPHA-PROTEIN KINASE 2"/>
    <property type="match status" value="1"/>
</dbReference>
<evidence type="ECO:0000256" key="7">
    <source>
        <dbReference type="ARBA" id="ARBA00023319"/>
    </source>
</evidence>
<dbReference type="EC" id="2.7.11.1" evidence="2"/>
<evidence type="ECO:0000256" key="10">
    <source>
        <dbReference type="SAM" id="MobiDB-lite"/>
    </source>
</evidence>
<protein>
    <recommendedName>
        <fullName evidence="2">non-specific serine/threonine protein kinase</fullName>
        <ecNumber evidence="2">2.7.11.1</ecNumber>
    </recommendedName>
</protein>
<evidence type="ECO:0000313" key="13">
    <source>
        <dbReference type="Ensembl" id="ENSDCDP00010028786.1"/>
    </source>
</evidence>
<keyword evidence="7" id="KW-0393">Immunoglobulin domain</keyword>
<dbReference type="SUPFAM" id="SSF56112">
    <property type="entry name" value="Protein kinase-like (PK-like)"/>
    <property type="match status" value="1"/>
</dbReference>
<dbReference type="SMART" id="SM00811">
    <property type="entry name" value="Alpha_kinase"/>
    <property type="match status" value="1"/>
</dbReference>
<evidence type="ECO:0000256" key="8">
    <source>
        <dbReference type="ARBA" id="ARBA00047899"/>
    </source>
</evidence>
<feature type="region of interest" description="Disordered" evidence="10">
    <location>
        <begin position="1334"/>
        <end position="1361"/>
    </location>
</feature>
<feature type="domain" description="Alpha-type protein kinase" evidence="12">
    <location>
        <begin position="1097"/>
        <end position="1329"/>
    </location>
</feature>
<evidence type="ECO:0000259" key="11">
    <source>
        <dbReference type="PROSITE" id="PS50835"/>
    </source>
</evidence>
<sequence length="1361" mass="148818">MVFSSDSPLHCYPSSTQHAETMTEPPTADPPNRCLPSPEMEAAQPPSPSDNTRSKDRIHDGKSYDAKTDMKCSHDFHLPISDRLTMSGSGDIVEYSQTDTLDSFQMLGNVVPSLFCCGTDTSEDTGFDSSFSRDPVDPGGLGNKGNLISQESDTVEGCQNIDTNTWLIPNVTVPEVPDTFHVCDLAQSNISGGNLDASGVMHGVKIAVTKSPQAMHEGDSGAGSLVQFDFNTCGSLQAEMESAMDNHAVDITNIYTCGGNFDTRLSSQDFQKPETESEPLNWALLETSQSHASLALSNSADVSLLTDGVNLQPENLQTSCSASDELWVDACQFLADEVDEAPILNEWGYSPTPSSSDESTQNTKVSGVLLRMAAPIGQLSSDTVLWGPPVERWSSTDSWASALSDWAPAQTLHPEDFPQAGTSSEASMAIQDQAVEQRQALDSSILSGQTCPLPNMTEVAPTGPKEQEMQKKGNFCFSVQNDLENKTVISAHGAPFCSNLWEVTEDTVSLPILHIEEEGDKSYDSVDISSYSGWRVSAPRCAEEHAADRRSLIAGLNLTPHSTQLHNETRPLTASAHGTHAGKVESYLEHGGAQAEYTCLTQQEVKNDAPQFILPLAPLSPVCLGNNLLRHANSPLTVDKVSAAGSKNEHKLKTWPSASSEDDQGPKVNGNSSENTDQDSSSTRDSETPADLKQSTTACSADDLSEELSKLLMLTGEHFMVSEKERIAFVTLDLDNSIKFMEHQRGPFPLSCVKERTKATKMTHKTSNKESTSHSKSKDKAEMASLAKDAVCDDGSVTLIETVVITEKITAKAHHKKKKKHSHSAVVKTDQPTIETGAKHKMSRGKTECSEAKLPAKDDPKSPKKPSVQSEIRPKVAGLKKDVKVNRICGASAENTARVQEDHPTRPEAKQEKQADLIKRRCLSEDKFGGTLKESKQHMPEVTVKAKKDEEATCRKAYNEVVKQKSHKVIEVPRVVGPIQAEPVPNDPQSISLWCQFSLVTAASTVTWTKGQTILAEVTKNTGDDGRMSLAILKVCSKDLGMYHCCLRNPHGSASSDFHLTSEVLCELVIPSHDTVDESSDVAGEEESIQCAPLLFKDDFLCEQYFGEHQAARIVTEKVHFGEGMHRRAFRTTLRDGMKSNFHPGHPCVLKVHNAISYGTKTNEELVQKNYNLAVEECYVQNTAREYIKAYNSVAKSAENFGEVPEIIPIFLVHRPSNDIPYATLEEELRGDFVKYSVKDGKEINLMRRDSEAGQKCCAFQHWVYTTTEGNLLVTDMQGVGMRLTDVGIATCKKGYKGFKGNCATSFIDQFKALHQCNKYCELLGLISLQPKPKHTGFGPKPKPHTVPKKKTFAQTLKGKS</sequence>
<evidence type="ECO:0000256" key="5">
    <source>
        <dbReference type="ARBA" id="ARBA00022777"/>
    </source>
</evidence>
<feature type="domain" description="Ig-like" evidence="11">
    <location>
        <begin position="973"/>
        <end position="1061"/>
    </location>
</feature>
<dbReference type="SUPFAM" id="SSF48726">
    <property type="entry name" value="Immunoglobulin"/>
    <property type="match status" value="1"/>
</dbReference>
<reference evidence="13" key="3">
    <citation type="submission" date="2025-09" db="UniProtKB">
        <authorList>
            <consortium name="Ensembl"/>
        </authorList>
    </citation>
    <scope>IDENTIFICATION</scope>
</reference>
<dbReference type="InterPro" id="IPR011009">
    <property type="entry name" value="Kinase-like_dom_sf"/>
</dbReference>
<feature type="compositionally biased region" description="Basic residues" evidence="10">
    <location>
        <begin position="814"/>
        <end position="823"/>
    </location>
</feature>
<name>A0AAY4C877_9TELE</name>
<proteinExistence type="inferred from homology"/>
<organism evidence="13 14">
    <name type="scientific">Denticeps clupeoides</name>
    <name type="common">denticle herring</name>
    <dbReference type="NCBI Taxonomy" id="299321"/>
    <lineage>
        <taxon>Eukaryota</taxon>
        <taxon>Metazoa</taxon>
        <taxon>Chordata</taxon>
        <taxon>Craniata</taxon>
        <taxon>Vertebrata</taxon>
        <taxon>Euteleostomi</taxon>
        <taxon>Actinopterygii</taxon>
        <taxon>Neopterygii</taxon>
        <taxon>Teleostei</taxon>
        <taxon>Clupei</taxon>
        <taxon>Clupeiformes</taxon>
        <taxon>Denticipitoidei</taxon>
        <taxon>Denticipitidae</taxon>
        <taxon>Denticeps</taxon>
    </lineage>
</organism>
<dbReference type="PROSITE" id="PS51158">
    <property type="entry name" value="ALPHA_KINASE"/>
    <property type="match status" value="1"/>
</dbReference>
<dbReference type="Proteomes" id="UP000694580">
    <property type="component" value="Chromosome 3"/>
</dbReference>
<comment type="catalytic activity">
    <reaction evidence="8">
        <text>L-threonyl-[protein] + ATP = O-phospho-L-threonyl-[protein] + ADP + H(+)</text>
        <dbReference type="Rhea" id="RHEA:46608"/>
        <dbReference type="Rhea" id="RHEA-COMP:11060"/>
        <dbReference type="Rhea" id="RHEA-COMP:11605"/>
        <dbReference type="ChEBI" id="CHEBI:15378"/>
        <dbReference type="ChEBI" id="CHEBI:30013"/>
        <dbReference type="ChEBI" id="CHEBI:30616"/>
        <dbReference type="ChEBI" id="CHEBI:61977"/>
        <dbReference type="ChEBI" id="CHEBI:456216"/>
        <dbReference type="EC" id="2.7.11.1"/>
    </reaction>
</comment>
<accession>A0AAY4C877</accession>
<reference evidence="13 14" key="1">
    <citation type="submission" date="2020-06" db="EMBL/GenBank/DDBJ databases">
        <authorList>
            <consortium name="Wellcome Sanger Institute Data Sharing"/>
        </authorList>
    </citation>
    <scope>NUCLEOTIDE SEQUENCE [LARGE SCALE GENOMIC DNA]</scope>
</reference>
<evidence type="ECO:0000256" key="9">
    <source>
        <dbReference type="ARBA" id="ARBA00048679"/>
    </source>
</evidence>
<evidence type="ECO:0000256" key="1">
    <source>
        <dbReference type="ARBA" id="ARBA00008651"/>
    </source>
</evidence>
<feature type="region of interest" description="Disordered" evidence="10">
    <location>
        <begin position="760"/>
        <end position="781"/>
    </location>
</feature>
<evidence type="ECO:0000313" key="14">
    <source>
        <dbReference type="Proteomes" id="UP000694580"/>
    </source>
</evidence>
<feature type="compositionally biased region" description="Basic and acidic residues" evidence="10">
    <location>
        <begin position="899"/>
        <end position="915"/>
    </location>
</feature>
<dbReference type="GO" id="GO:0004674">
    <property type="term" value="F:protein serine/threonine kinase activity"/>
    <property type="evidence" value="ECO:0007669"/>
    <property type="project" value="UniProtKB-KW"/>
</dbReference>
<keyword evidence="6" id="KW-1015">Disulfide bond</keyword>
<feature type="compositionally biased region" description="Basic and acidic residues" evidence="10">
    <location>
        <begin position="52"/>
        <end position="66"/>
    </location>
</feature>
<dbReference type="Pfam" id="PF02816">
    <property type="entry name" value="Alpha_kinase"/>
    <property type="match status" value="1"/>
</dbReference>
<dbReference type="InterPro" id="IPR007110">
    <property type="entry name" value="Ig-like_dom"/>
</dbReference>
<evidence type="ECO:0000256" key="6">
    <source>
        <dbReference type="ARBA" id="ARBA00023157"/>
    </source>
</evidence>
<dbReference type="InterPro" id="IPR004166">
    <property type="entry name" value="a-kinase_dom"/>
</dbReference>